<proteinExistence type="inferred from homology"/>
<feature type="domain" description="Pre-mRNA-splicing factor SYF1 central HAT repeats" evidence="8">
    <location>
        <begin position="1"/>
        <end position="49"/>
    </location>
</feature>
<dbReference type="InterPro" id="IPR055430">
    <property type="entry name" value="HAT_Syf1_CNRKL1_C"/>
</dbReference>
<reference evidence="10" key="1">
    <citation type="submission" date="2021-02" db="EMBL/GenBank/DDBJ databases">
        <authorList>
            <person name="Nowell W R."/>
        </authorList>
    </citation>
    <scope>NUCLEOTIDE SEQUENCE</scope>
</reference>
<evidence type="ECO:0000256" key="5">
    <source>
        <dbReference type="ARBA" id="ARBA00022737"/>
    </source>
</evidence>
<dbReference type="FunFam" id="1.25.40.10:FF:000137">
    <property type="entry name" value="Pre-mRNA-splicing factor syf1"/>
    <property type="match status" value="1"/>
</dbReference>
<dbReference type="InterPro" id="IPR056350">
    <property type="entry name" value="HAT_Syf1_central"/>
</dbReference>
<keyword evidence="6" id="KW-0508">mRNA splicing</keyword>
<organism evidence="10 12">
    <name type="scientific">Didymodactylos carnosus</name>
    <dbReference type="NCBI Taxonomy" id="1234261"/>
    <lineage>
        <taxon>Eukaryota</taxon>
        <taxon>Metazoa</taxon>
        <taxon>Spiralia</taxon>
        <taxon>Gnathifera</taxon>
        <taxon>Rotifera</taxon>
        <taxon>Eurotatoria</taxon>
        <taxon>Bdelloidea</taxon>
        <taxon>Philodinida</taxon>
        <taxon>Philodinidae</taxon>
        <taxon>Didymodactylos</taxon>
    </lineage>
</organism>
<evidence type="ECO:0000256" key="2">
    <source>
        <dbReference type="ARBA" id="ARBA00008644"/>
    </source>
</evidence>
<dbReference type="Pfam" id="PF23220">
    <property type="entry name" value="HAT_Syf1_M"/>
    <property type="match status" value="1"/>
</dbReference>
<dbReference type="EMBL" id="CAJOBC010135756">
    <property type="protein sequence ID" value="CAF4628159.1"/>
    <property type="molecule type" value="Genomic_DNA"/>
</dbReference>
<dbReference type="GO" id="GO:0071014">
    <property type="term" value="C:post-mRNA release spliceosomal complex"/>
    <property type="evidence" value="ECO:0007669"/>
    <property type="project" value="TreeGrafter"/>
</dbReference>
<dbReference type="GO" id="GO:0000974">
    <property type="term" value="C:Prp19 complex"/>
    <property type="evidence" value="ECO:0007669"/>
    <property type="project" value="TreeGrafter"/>
</dbReference>
<dbReference type="GO" id="GO:0000349">
    <property type="term" value="P:generation of catalytic spliceosome for first transesterification step"/>
    <property type="evidence" value="ECO:0007669"/>
    <property type="project" value="TreeGrafter"/>
</dbReference>
<evidence type="ECO:0000259" key="9">
    <source>
        <dbReference type="Pfam" id="PF23231"/>
    </source>
</evidence>
<evidence type="ECO:0000256" key="4">
    <source>
        <dbReference type="ARBA" id="ARBA00022728"/>
    </source>
</evidence>
<dbReference type="GO" id="GO:0071007">
    <property type="term" value="C:U2-type catalytic step 2 spliceosome"/>
    <property type="evidence" value="ECO:0007669"/>
    <property type="project" value="TreeGrafter"/>
</dbReference>
<gene>
    <name evidence="10" type="ORF">GPM918_LOCUS46170</name>
    <name evidence="11" type="ORF">SRO942_LOCUS49762</name>
</gene>
<dbReference type="EMBL" id="CAJNOQ010058799">
    <property type="protein sequence ID" value="CAF1666788.1"/>
    <property type="molecule type" value="Genomic_DNA"/>
</dbReference>
<evidence type="ECO:0000313" key="12">
    <source>
        <dbReference type="Proteomes" id="UP000663829"/>
    </source>
</evidence>
<dbReference type="InterPro" id="IPR045075">
    <property type="entry name" value="Syf1-like"/>
</dbReference>
<keyword evidence="7" id="KW-0539">Nucleus</keyword>
<dbReference type="InterPro" id="IPR011990">
    <property type="entry name" value="TPR-like_helical_dom_sf"/>
</dbReference>
<dbReference type="OrthoDB" id="10067343at2759"/>
<dbReference type="PANTHER" id="PTHR11246">
    <property type="entry name" value="PRE-MRNA SPLICING FACTOR"/>
    <property type="match status" value="1"/>
</dbReference>
<protein>
    <submittedName>
        <fullName evidence="10">Uncharacterized protein</fullName>
    </submittedName>
</protein>
<keyword evidence="5" id="KW-0677">Repeat</keyword>
<evidence type="ECO:0000256" key="3">
    <source>
        <dbReference type="ARBA" id="ARBA00022664"/>
    </source>
</evidence>
<evidence type="ECO:0000256" key="7">
    <source>
        <dbReference type="ARBA" id="ARBA00023242"/>
    </source>
</evidence>
<feature type="domain" description="Pre-mRNA-splicing factor Syf1/CRNKL1-like C-terminal HAT-repeats" evidence="9">
    <location>
        <begin position="51"/>
        <end position="126"/>
    </location>
</feature>
<dbReference type="Gene3D" id="1.25.40.10">
    <property type="entry name" value="Tetratricopeptide repeat domain"/>
    <property type="match status" value="1"/>
</dbReference>
<comment type="similarity">
    <text evidence="2">Belongs to the crooked-neck family.</text>
</comment>
<dbReference type="PANTHER" id="PTHR11246:SF5">
    <property type="entry name" value="PRE-MRNA-SPLICING FACTOR SYF1"/>
    <property type="match status" value="1"/>
</dbReference>
<evidence type="ECO:0000256" key="6">
    <source>
        <dbReference type="ARBA" id="ARBA00023187"/>
    </source>
</evidence>
<accession>A0A816FVN7</accession>
<dbReference type="AlphaFoldDB" id="A0A816FVN7"/>
<dbReference type="Proteomes" id="UP000663829">
    <property type="component" value="Unassembled WGS sequence"/>
</dbReference>
<evidence type="ECO:0000313" key="10">
    <source>
        <dbReference type="EMBL" id="CAF1666788.1"/>
    </source>
</evidence>
<sequence length="145" mass="16893">MDHRPLLLLNRVLLRQNPHNVNEWLKRIKLYGEQYDEVIVMYTCAVQTIDPKICTGKLHELWISFAQFYDSNGKLREARYIYDKGTKVNYRHVDDLACVWCAWCETELKHENCEEAIVVRAGLAFPEHVSISEQTSLGISKCHGL</sequence>
<evidence type="ECO:0000259" key="8">
    <source>
        <dbReference type="Pfam" id="PF23220"/>
    </source>
</evidence>
<keyword evidence="3" id="KW-0507">mRNA processing</keyword>
<comment type="subcellular location">
    <subcellularLocation>
        <location evidence="1">Nucleus</location>
    </subcellularLocation>
</comment>
<dbReference type="Pfam" id="PF23231">
    <property type="entry name" value="HAT_Syf1_CNRKL1_C"/>
    <property type="match status" value="1"/>
</dbReference>
<comment type="caution">
    <text evidence="10">The sequence shown here is derived from an EMBL/GenBank/DDBJ whole genome shotgun (WGS) entry which is preliminary data.</text>
</comment>
<keyword evidence="12" id="KW-1185">Reference proteome</keyword>
<keyword evidence="4" id="KW-0747">Spliceosome</keyword>
<name>A0A816FVN7_9BILA</name>
<evidence type="ECO:0000256" key="1">
    <source>
        <dbReference type="ARBA" id="ARBA00004123"/>
    </source>
</evidence>
<evidence type="ECO:0000313" key="11">
    <source>
        <dbReference type="EMBL" id="CAF4628159.1"/>
    </source>
</evidence>
<dbReference type="Proteomes" id="UP000681722">
    <property type="component" value="Unassembled WGS sequence"/>
</dbReference>